<dbReference type="NCBIfam" id="TIGR00254">
    <property type="entry name" value="GGDEF"/>
    <property type="match status" value="1"/>
</dbReference>
<keyword evidence="4" id="KW-1185">Reference proteome</keyword>
<reference evidence="3 4" key="1">
    <citation type="submission" date="2019-03" db="EMBL/GenBank/DDBJ databases">
        <title>Genomic Encyclopedia of Type Strains, Phase IV (KMG-IV): sequencing the most valuable type-strain genomes for metagenomic binning, comparative biology and taxonomic classification.</title>
        <authorList>
            <person name="Goeker M."/>
        </authorList>
    </citation>
    <scope>NUCLEOTIDE SEQUENCE [LARGE SCALE GENOMIC DNA]</scope>
    <source>
        <strain evidence="3 4">DSM 102969</strain>
    </source>
</reference>
<proteinExistence type="predicted"/>
<evidence type="ECO:0000313" key="4">
    <source>
        <dbReference type="Proteomes" id="UP000294547"/>
    </source>
</evidence>
<dbReference type="SMART" id="SM00052">
    <property type="entry name" value="EAL"/>
    <property type="match status" value="1"/>
</dbReference>
<dbReference type="Proteomes" id="UP000294547">
    <property type="component" value="Unassembled WGS sequence"/>
</dbReference>
<accession>A0A4R6RCK8</accession>
<dbReference type="InterPro" id="IPR052155">
    <property type="entry name" value="Biofilm_reg_signaling"/>
</dbReference>
<dbReference type="InterPro" id="IPR043128">
    <property type="entry name" value="Rev_trsase/Diguanyl_cyclase"/>
</dbReference>
<dbReference type="PANTHER" id="PTHR44757">
    <property type="entry name" value="DIGUANYLATE CYCLASE DGCP"/>
    <property type="match status" value="1"/>
</dbReference>
<feature type="domain" description="EAL" evidence="1">
    <location>
        <begin position="466"/>
        <end position="715"/>
    </location>
</feature>
<dbReference type="SUPFAM" id="SSF141868">
    <property type="entry name" value="EAL domain-like"/>
    <property type="match status" value="1"/>
</dbReference>
<evidence type="ECO:0000259" key="2">
    <source>
        <dbReference type="PROSITE" id="PS50887"/>
    </source>
</evidence>
<dbReference type="InterPro" id="IPR035919">
    <property type="entry name" value="EAL_sf"/>
</dbReference>
<dbReference type="InterPro" id="IPR029787">
    <property type="entry name" value="Nucleotide_cyclase"/>
</dbReference>
<dbReference type="PANTHER" id="PTHR44757:SF2">
    <property type="entry name" value="BIOFILM ARCHITECTURE MAINTENANCE PROTEIN MBAA"/>
    <property type="match status" value="1"/>
</dbReference>
<dbReference type="InterPro" id="IPR000160">
    <property type="entry name" value="GGDEF_dom"/>
</dbReference>
<dbReference type="Gene3D" id="3.30.70.270">
    <property type="match status" value="1"/>
</dbReference>
<dbReference type="SMART" id="SM00267">
    <property type="entry name" value="GGDEF"/>
    <property type="match status" value="1"/>
</dbReference>
<dbReference type="EMBL" id="SNXY01000008">
    <property type="protein sequence ID" value="TDP83893.1"/>
    <property type="molecule type" value="Genomic_DNA"/>
</dbReference>
<gene>
    <name evidence="3" type="ORF">EDD54_2490</name>
</gene>
<dbReference type="CDD" id="cd01949">
    <property type="entry name" value="GGDEF"/>
    <property type="match status" value="1"/>
</dbReference>
<comment type="caution">
    <text evidence="3">The sequence shown here is derived from an EMBL/GenBank/DDBJ whole genome shotgun (WGS) entry which is preliminary data.</text>
</comment>
<dbReference type="InterPro" id="IPR001633">
    <property type="entry name" value="EAL_dom"/>
</dbReference>
<dbReference type="CDD" id="cd01948">
    <property type="entry name" value="EAL"/>
    <property type="match status" value="1"/>
</dbReference>
<dbReference type="PROSITE" id="PS50887">
    <property type="entry name" value="GGDEF"/>
    <property type="match status" value="1"/>
</dbReference>
<feature type="domain" description="GGDEF" evidence="2">
    <location>
        <begin position="325"/>
        <end position="457"/>
    </location>
</feature>
<sequence>MARLAGSKAAFGTVLVGGVVFFLCILAFLEQLLGAVSVQADAIDARRTFETVGAAIAATEDKLAYLAADNAYWDDAVHHAGAAVPDTDWLYATWGAVAGPEGGYDAVYVVDEAGRVAWGHTGGRAVTGAGAELLGTTLAAMATRRAAVTADDGAERGAAFVAMPDGLAVAAAARIRPSTEREIESAGGGRALVFVRHVDAALLGELATTFLIDDLRVATPADRGDRLALRGPSGEVVASVTWARRNPGREATDAAWPHVRNTLVLVTVSIALFVAIAGYGLQRLSREEQKARRAALTDGLSGLPNRRAVTEHLEEVLSRPPGEDAQAVIVFVDLDGFKDVNDTYGHGTGDVLIRMVSTGLGMLRGDGMLARLGGDEFAAVFASRMARREAVEFASDVLLLLGQPLTIGERRIQIGASIGIAVGNPGECDGTELFRRADVAMYEAKLKGGNRMAQFEAEFDHERNMRQTIEEGIRGGLDRGEFAVHYQPIVEAATGRVGAVEALVRWPGREEGQLGPDVFIAVAESSGLIHQLGLFVLRRACEDLRDLHDLSVSVNVSPAQFRDPNFEYNVAEVLAEVDFPPSRLELEVTEGYLIEHPDRAVAAIAALKRQGISITLDDFGTGYSSIGYLRRYGFDRIKIDKSLAGRVGADPQATALVSGTVAIANALAMAVTAEGVETADHALLLRAAGCQKLQGYHFGRPVPLADLRRALSNVDRPAAAASADRAA</sequence>
<dbReference type="Pfam" id="PF05228">
    <property type="entry name" value="CHASE4"/>
    <property type="match status" value="1"/>
</dbReference>
<name>A0A4R6RCK8_9HYPH</name>
<dbReference type="Pfam" id="PF00563">
    <property type="entry name" value="EAL"/>
    <property type="match status" value="1"/>
</dbReference>
<dbReference type="Pfam" id="PF00990">
    <property type="entry name" value="GGDEF"/>
    <property type="match status" value="1"/>
</dbReference>
<dbReference type="RefSeq" id="WP_126539592.1">
    <property type="nucleotide sequence ID" value="NZ_BSPM01000002.1"/>
</dbReference>
<dbReference type="PROSITE" id="PS50883">
    <property type="entry name" value="EAL"/>
    <property type="match status" value="1"/>
</dbReference>
<organism evidence="3 4">
    <name type="scientific">Oharaeibacter diazotrophicus</name>
    <dbReference type="NCBI Taxonomy" id="1920512"/>
    <lineage>
        <taxon>Bacteria</taxon>
        <taxon>Pseudomonadati</taxon>
        <taxon>Pseudomonadota</taxon>
        <taxon>Alphaproteobacteria</taxon>
        <taxon>Hyphomicrobiales</taxon>
        <taxon>Pleomorphomonadaceae</taxon>
        <taxon>Oharaeibacter</taxon>
    </lineage>
</organism>
<evidence type="ECO:0000313" key="3">
    <source>
        <dbReference type="EMBL" id="TDP83893.1"/>
    </source>
</evidence>
<dbReference type="Gene3D" id="3.20.20.450">
    <property type="entry name" value="EAL domain"/>
    <property type="match status" value="1"/>
</dbReference>
<dbReference type="OrthoDB" id="9814202at2"/>
<evidence type="ECO:0000259" key="1">
    <source>
        <dbReference type="PROSITE" id="PS50883"/>
    </source>
</evidence>
<protein>
    <submittedName>
        <fullName evidence="3">Diguanylate cyclase (GGDEF)-like protein</fullName>
    </submittedName>
</protein>
<dbReference type="InterPro" id="IPR007892">
    <property type="entry name" value="CHASE4"/>
</dbReference>
<dbReference type="AlphaFoldDB" id="A0A4R6RCK8"/>
<dbReference type="SUPFAM" id="SSF55073">
    <property type="entry name" value="Nucleotide cyclase"/>
    <property type="match status" value="1"/>
</dbReference>